<evidence type="ECO:0000256" key="9">
    <source>
        <dbReference type="SAM" id="MobiDB-lite"/>
    </source>
</evidence>
<comment type="subcellular location">
    <subcellularLocation>
        <location evidence="1 7">Nucleus</location>
    </subcellularLocation>
</comment>
<gene>
    <name evidence="10" type="ORF">CROQUDRAFT_650907</name>
</gene>
<dbReference type="PANTHER" id="PTHR13011:SF0">
    <property type="entry name" value="GENERAL TRANSCRIPTION FACTOR IIF SUBUNIT 1"/>
    <property type="match status" value="1"/>
</dbReference>
<dbReference type="OrthoDB" id="2504792at2759"/>
<dbReference type="PANTHER" id="PTHR13011">
    <property type="entry name" value="TFIIF-ALPHA"/>
    <property type="match status" value="1"/>
</dbReference>
<feature type="region of interest" description="Disordered" evidence="9">
    <location>
        <begin position="1"/>
        <end position="36"/>
    </location>
</feature>
<reference evidence="10" key="1">
    <citation type="submission" date="2013-11" db="EMBL/GenBank/DDBJ databases">
        <title>Genome sequence of the fusiform rust pathogen reveals effectors for host alternation and coevolution with pine.</title>
        <authorList>
            <consortium name="DOE Joint Genome Institute"/>
            <person name="Smith K."/>
            <person name="Pendleton A."/>
            <person name="Kubisiak T."/>
            <person name="Anderson C."/>
            <person name="Salamov A."/>
            <person name="Aerts A."/>
            <person name="Riley R."/>
            <person name="Clum A."/>
            <person name="Lindquist E."/>
            <person name="Ence D."/>
            <person name="Campbell M."/>
            <person name="Kronenberg Z."/>
            <person name="Feau N."/>
            <person name="Dhillon B."/>
            <person name="Hamelin R."/>
            <person name="Burleigh J."/>
            <person name="Smith J."/>
            <person name="Yandell M."/>
            <person name="Nelson C."/>
            <person name="Grigoriev I."/>
            <person name="Davis J."/>
        </authorList>
    </citation>
    <scope>NUCLEOTIDE SEQUENCE</scope>
    <source>
        <strain evidence="10">G11</strain>
    </source>
</reference>
<dbReference type="Pfam" id="PF05793">
    <property type="entry name" value="TFIIF_alpha"/>
    <property type="match status" value="1"/>
</dbReference>
<feature type="region of interest" description="Disordered" evidence="9">
    <location>
        <begin position="106"/>
        <end position="148"/>
    </location>
</feature>
<dbReference type="InterPro" id="IPR008851">
    <property type="entry name" value="TFIIF-alpha"/>
</dbReference>
<feature type="region of interest" description="Disordered" evidence="9">
    <location>
        <begin position="193"/>
        <end position="216"/>
    </location>
</feature>
<evidence type="ECO:0000256" key="8">
    <source>
        <dbReference type="SAM" id="Coils"/>
    </source>
</evidence>
<comment type="caution">
    <text evidence="10">The sequence shown here is derived from an EMBL/GenBank/DDBJ whole genome shotgun (WGS) entry which is preliminary data.</text>
</comment>
<keyword evidence="5 7" id="KW-0804">Transcription</keyword>
<dbReference type="InterPro" id="IPR011039">
    <property type="entry name" value="TFIIF_interaction"/>
</dbReference>
<name>A0A9P6NSN3_9BASI</name>
<dbReference type="EMBL" id="MU167212">
    <property type="protein sequence ID" value="KAG0151498.1"/>
    <property type="molecule type" value="Genomic_DNA"/>
</dbReference>
<evidence type="ECO:0000313" key="10">
    <source>
        <dbReference type="EMBL" id="KAG0151498.1"/>
    </source>
</evidence>
<feature type="compositionally biased region" description="Basic and acidic residues" evidence="9">
    <location>
        <begin position="345"/>
        <end position="359"/>
    </location>
</feature>
<evidence type="ECO:0000256" key="2">
    <source>
        <dbReference type="ARBA" id="ARBA00005249"/>
    </source>
</evidence>
<dbReference type="GO" id="GO:0032968">
    <property type="term" value="P:positive regulation of transcription elongation by RNA polymerase II"/>
    <property type="evidence" value="ECO:0007669"/>
    <property type="project" value="InterPro"/>
</dbReference>
<feature type="compositionally biased region" description="Polar residues" evidence="9">
    <location>
        <begin position="632"/>
        <end position="642"/>
    </location>
</feature>
<dbReference type="GO" id="GO:0001096">
    <property type="term" value="F:TFIIF-class transcription factor complex binding"/>
    <property type="evidence" value="ECO:0007669"/>
    <property type="project" value="TreeGrafter"/>
</dbReference>
<comment type="similarity">
    <text evidence="2 7">Belongs to the TFIIF alpha subunit family.</text>
</comment>
<organism evidence="10 11">
    <name type="scientific">Cronartium quercuum f. sp. fusiforme G11</name>
    <dbReference type="NCBI Taxonomy" id="708437"/>
    <lineage>
        <taxon>Eukaryota</taxon>
        <taxon>Fungi</taxon>
        <taxon>Dikarya</taxon>
        <taxon>Basidiomycota</taxon>
        <taxon>Pucciniomycotina</taxon>
        <taxon>Pucciniomycetes</taxon>
        <taxon>Pucciniales</taxon>
        <taxon>Coleosporiaceae</taxon>
        <taxon>Cronartium</taxon>
    </lineage>
</organism>
<feature type="region of interest" description="Disordered" evidence="9">
    <location>
        <begin position="438"/>
        <end position="646"/>
    </location>
</feature>
<dbReference type="GO" id="GO:0005674">
    <property type="term" value="C:transcription factor TFIIF complex"/>
    <property type="evidence" value="ECO:0007669"/>
    <property type="project" value="TreeGrafter"/>
</dbReference>
<dbReference type="SUPFAM" id="SSF50916">
    <property type="entry name" value="Rap30/74 interaction domains"/>
    <property type="match status" value="1"/>
</dbReference>
<evidence type="ECO:0000256" key="3">
    <source>
        <dbReference type="ARBA" id="ARBA00023015"/>
    </source>
</evidence>
<feature type="compositionally biased region" description="Low complexity" evidence="9">
    <location>
        <begin position="591"/>
        <end position="612"/>
    </location>
</feature>
<dbReference type="AlphaFoldDB" id="A0A9P6NSN3"/>
<dbReference type="Proteomes" id="UP000886653">
    <property type="component" value="Unassembled WGS sequence"/>
</dbReference>
<dbReference type="GO" id="GO:0016251">
    <property type="term" value="F:RNA polymerase II general transcription initiation factor activity"/>
    <property type="evidence" value="ECO:0007669"/>
    <property type="project" value="TreeGrafter"/>
</dbReference>
<evidence type="ECO:0000256" key="4">
    <source>
        <dbReference type="ARBA" id="ARBA00023125"/>
    </source>
</evidence>
<feature type="compositionally biased region" description="Low complexity" evidence="9">
    <location>
        <begin position="193"/>
        <end position="208"/>
    </location>
</feature>
<evidence type="ECO:0000256" key="1">
    <source>
        <dbReference type="ARBA" id="ARBA00004123"/>
    </source>
</evidence>
<dbReference type="GO" id="GO:0003677">
    <property type="term" value="F:DNA binding"/>
    <property type="evidence" value="ECO:0007669"/>
    <property type="project" value="UniProtKB-KW"/>
</dbReference>
<feature type="coiled-coil region" evidence="8">
    <location>
        <begin position="382"/>
        <end position="412"/>
    </location>
</feature>
<protein>
    <recommendedName>
        <fullName evidence="7">Transcription initiation factor IIF subunit alpha</fullName>
    </recommendedName>
</protein>
<evidence type="ECO:0000256" key="6">
    <source>
        <dbReference type="ARBA" id="ARBA00023242"/>
    </source>
</evidence>
<evidence type="ECO:0000256" key="5">
    <source>
        <dbReference type="ARBA" id="ARBA00023163"/>
    </source>
</evidence>
<feature type="compositionally biased region" description="Low complexity" evidence="9">
    <location>
        <begin position="500"/>
        <end position="514"/>
    </location>
</feature>
<evidence type="ECO:0000256" key="7">
    <source>
        <dbReference type="RuleBase" id="RU366044"/>
    </source>
</evidence>
<sequence length="706" mass="76775">MGNQNQAQAAFRQTGQASKGPAPMETDPKVPSETPTYTDYRLVAAFDPNLKNNIMKFAPSSNKEVELKEFKQPVKLNRKDPWMIRKKAEEEKKASDLKLKGEVKDEVDVDGVNGPNDAKDGPVKAGRDESLVAPGSNSQPRTKVQPFKKKTKQVFIAADQTARMLRKEEYQSWLLEDGTATGKERWVGRYESAGAASGSSADASGSTAKPSNNDAPNYVVFRLDDGGENFQVLPCHRFYRFTQRPNYDTLGADEAEAAYEKMQKPTTKEDVGRWFMRRRGANVASTSSSSSSNLPAKREGSVKPSVLDESKLSFGPRAARPQVEVVSHFNGRRGAFTAVHGANSRKNDEDEDEKPRLGQEGDFDEFDFNEDFADDEEGAGNLNDEAMEEDELKELEERMKKEMLAAGRAGDEERTREDMDLDADDLFADKADLTKEGKAVKKLLMRKTDNDVYESDDEVKNPYASEEDESDFEEVVPPPVPATLVVTSPTESKTVPSSRAGTPGPSSAIPAASSLQRTSSKLLPTKPPVLKVDKVPNAPSSRSGTPALSPQSLPRPAAVVALNLGIKPRSRATSPQPPSAGGKPPRSRAVSPAQPSTKPTTPTSTAGASTTTGLKRKHPGGVSGKDKRPNPGISSTPGSPQPDQGVGLITEKEVITLLRNRTISTKELLSHFKLRLKEDRNKTLVFTIIKSVAQMVGGQLVLKDGL</sequence>
<feature type="compositionally biased region" description="Acidic residues" evidence="9">
    <location>
        <begin position="465"/>
        <end position="474"/>
    </location>
</feature>
<feature type="compositionally biased region" description="Polar residues" evidence="9">
    <location>
        <begin position="1"/>
        <end position="17"/>
    </location>
</feature>
<keyword evidence="4 7" id="KW-0238">DNA-binding</keyword>
<feature type="region of interest" description="Disordered" evidence="9">
    <location>
        <begin position="282"/>
        <end position="304"/>
    </location>
</feature>
<keyword evidence="11" id="KW-1185">Reference proteome</keyword>
<evidence type="ECO:0000313" key="11">
    <source>
        <dbReference type="Proteomes" id="UP000886653"/>
    </source>
</evidence>
<accession>A0A9P6NSN3</accession>
<feature type="region of interest" description="Disordered" evidence="9">
    <location>
        <begin position="337"/>
        <end position="366"/>
    </location>
</feature>
<feature type="compositionally biased region" description="Polar residues" evidence="9">
    <location>
        <begin position="538"/>
        <end position="552"/>
    </location>
</feature>
<keyword evidence="8" id="KW-0175">Coiled coil</keyword>
<keyword evidence="6 7" id="KW-0539">Nucleus</keyword>
<comment type="function">
    <text evidence="7">TFIIF is a general transcription initiation factor that binds to RNA polymerase II and helps to recruit it to the initiation complex in collaboration with TFIIB. It promotes transcription elongation.</text>
</comment>
<dbReference type="GO" id="GO:0006367">
    <property type="term" value="P:transcription initiation at RNA polymerase II promoter"/>
    <property type="evidence" value="ECO:0007669"/>
    <property type="project" value="InterPro"/>
</dbReference>
<feature type="compositionally biased region" description="Basic and acidic residues" evidence="9">
    <location>
        <begin position="117"/>
        <end position="130"/>
    </location>
</feature>
<proteinExistence type="inferred from homology"/>
<keyword evidence="3 7" id="KW-0805">Transcription regulation</keyword>